<evidence type="ECO:0000259" key="6">
    <source>
        <dbReference type="PROSITE" id="PS50262"/>
    </source>
</evidence>
<comment type="caution">
    <text evidence="7">The sequence shown here is derived from an EMBL/GenBank/DDBJ whole genome shotgun (WGS) entry which is preliminary data.</text>
</comment>
<keyword evidence="2 5" id="KW-0812">Transmembrane</keyword>
<dbReference type="Proteomes" id="UP000663879">
    <property type="component" value="Unassembled WGS sequence"/>
</dbReference>
<evidence type="ECO:0000313" key="7">
    <source>
        <dbReference type="EMBL" id="CAF0806779.1"/>
    </source>
</evidence>
<feature type="domain" description="G-protein coupled receptors family 1 profile" evidence="6">
    <location>
        <begin position="54"/>
        <end position="266"/>
    </location>
</feature>
<organism evidence="7 8">
    <name type="scientific">Brachionus calyciflorus</name>
    <dbReference type="NCBI Taxonomy" id="104777"/>
    <lineage>
        <taxon>Eukaryota</taxon>
        <taxon>Metazoa</taxon>
        <taxon>Spiralia</taxon>
        <taxon>Gnathifera</taxon>
        <taxon>Rotifera</taxon>
        <taxon>Eurotatoria</taxon>
        <taxon>Monogononta</taxon>
        <taxon>Pseudotrocha</taxon>
        <taxon>Ploima</taxon>
        <taxon>Brachionidae</taxon>
        <taxon>Brachionus</taxon>
    </lineage>
</organism>
<keyword evidence="3 5" id="KW-1133">Transmembrane helix</keyword>
<dbReference type="PANTHER" id="PTHR46641:SF2">
    <property type="entry name" value="FMRFAMIDE RECEPTOR"/>
    <property type="match status" value="1"/>
</dbReference>
<sequence length="527" mass="62578">MLNQTTNRYLTNLSNDSIYFFNRSDRFEILSRLSPLRTRLEKAIPIFHYVGLVTNLLCFFILVQKQMINRKSIFHLIFLAFSDFMYNFLSELPNFLILINLLGHNFYKISNFSCFFYDYGPSTFHFYSVLLTLFVTAERFNHIYNPLKFNRTFFLNNTKSKICIGFSLLVISSILALPRGFLMVYNPDQKECDARDSLTKNLFNTTWTYYNIYFTFTEPVLIWFIPGILILNLNFYVIYKIFKSKQINSYRFIASLNSKTDQKTSKSRFNNTNMYESDFSQKIYEQIMPVTQQVLTSEKFSNNRRTLVNYKFMNDFFVCSLKTNNSQSTSDEFEMEKITSFRRPPSIELYEKRNYHKNSSCDAPLIPKDFSLNYKMKCDNCKNIPINPIIEDRSSINSKRRSIIFNLNRNNSKLSVNQISHYITIIILGFYLIFSTIPYAILLSLQNNSTLYLNYKLVSLEDYLNNLSWIKHGLLRDCAAVAKLFFELNHCFNFFLYFLFNRLFRITFIQQIVKIKSFIMKKLGHFC</sequence>
<evidence type="ECO:0000256" key="2">
    <source>
        <dbReference type="ARBA" id="ARBA00022692"/>
    </source>
</evidence>
<dbReference type="EMBL" id="CAJNOC010000820">
    <property type="protein sequence ID" value="CAF0806779.1"/>
    <property type="molecule type" value="Genomic_DNA"/>
</dbReference>
<proteinExistence type="predicted"/>
<evidence type="ECO:0000256" key="1">
    <source>
        <dbReference type="ARBA" id="ARBA00004370"/>
    </source>
</evidence>
<reference evidence="7" key="1">
    <citation type="submission" date="2021-02" db="EMBL/GenBank/DDBJ databases">
        <authorList>
            <person name="Nowell W R."/>
        </authorList>
    </citation>
    <scope>NUCLEOTIDE SEQUENCE</scope>
    <source>
        <strain evidence="7">Ploen Becks lab</strain>
    </source>
</reference>
<dbReference type="InterPro" id="IPR052954">
    <property type="entry name" value="GPCR-Ligand_Int"/>
</dbReference>
<feature type="transmembrane region" description="Helical" evidence="5">
    <location>
        <begin position="220"/>
        <end position="242"/>
    </location>
</feature>
<evidence type="ECO:0000256" key="5">
    <source>
        <dbReference type="SAM" id="Phobius"/>
    </source>
</evidence>
<feature type="transmembrane region" description="Helical" evidence="5">
    <location>
        <begin position="46"/>
        <end position="63"/>
    </location>
</feature>
<comment type="subcellular location">
    <subcellularLocation>
        <location evidence="1">Membrane</location>
    </subcellularLocation>
</comment>
<gene>
    <name evidence="7" type="ORF">OXX778_LOCUS6760</name>
</gene>
<feature type="transmembrane region" description="Helical" evidence="5">
    <location>
        <begin position="419"/>
        <end position="442"/>
    </location>
</feature>
<dbReference type="Pfam" id="PF00001">
    <property type="entry name" value="7tm_1"/>
    <property type="match status" value="1"/>
</dbReference>
<evidence type="ECO:0000313" key="8">
    <source>
        <dbReference type="Proteomes" id="UP000663879"/>
    </source>
</evidence>
<evidence type="ECO:0000256" key="3">
    <source>
        <dbReference type="ARBA" id="ARBA00022989"/>
    </source>
</evidence>
<protein>
    <recommendedName>
        <fullName evidence="6">G-protein coupled receptors family 1 profile domain-containing protein</fullName>
    </recommendedName>
</protein>
<dbReference type="AlphaFoldDB" id="A0A813T5Y8"/>
<dbReference type="InterPro" id="IPR017452">
    <property type="entry name" value="GPCR_Rhodpsn_7TM"/>
</dbReference>
<dbReference type="InterPro" id="IPR000276">
    <property type="entry name" value="GPCR_Rhodpsn"/>
</dbReference>
<dbReference type="PROSITE" id="PS50262">
    <property type="entry name" value="G_PROTEIN_RECEP_F1_2"/>
    <property type="match status" value="1"/>
</dbReference>
<dbReference type="SUPFAM" id="SSF81321">
    <property type="entry name" value="Family A G protein-coupled receptor-like"/>
    <property type="match status" value="1"/>
</dbReference>
<feature type="transmembrane region" description="Helical" evidence="5">
    <location>
        <begin position="124"/>
        <end position="141"/>
    </location>
</feature>
<evidence type="ECO:0000256" key="4">
    <source>
        <dbReference type="ARBA" id="ARBA00023136"/>
    </source>
</evidence>
<dbReference type="Gene3D" id="1.20.1070.10">
    <property type="entry name" value="Rhodopsin 7-helix transmembrane proteins"/>
    <property type="match status" value="1"/>
</dbReference>
<feature type="transmembrane region" description="Helical" evidence="5">
    <location>
        <begin position="84"/>
        <end position="104"/>
    </location>
</feature>
<dbReference type="OrthoDB" id="10390930at2759"/>
<keyword evidence="4 5" id="KW-0472">Membrane</keyword>
<accession>A0A813T5Y8</accession>
<keyword evidence="8" id="KW-1185">Reference proteome</keyword>
<dbReference type="GO" id="GO:0016020">
    <property type="term" value="C:membrane"/>
    <property type="evidence" value="ECO:0007669"/>
    <property type="project" value="UniProtKB-SubCell"/>
</dbReference>
<dbReference type="GO" id="GO:0004930">
    <property type="term" value="F:G protein-coupled receptor activity"/>
    <property type="evidence" value="ECO:0007669"/>
    <property type="project" value="InterPro"/>
</dbReference>
<feature type="transmembrane region" description="Helical" evidence="5">
    <location>
        <begin position="162"/>
        <end position="181"/>
    </location>
</feature>
<dbReference type="PANTHER" id="PTHR46641">
    <property type="entry name" value="FMRFAMIDE RECEPTOR-RELATED"/>
    <property type="match status" value="1"/>
</dbReference>
<name>A0A813T5Y8_9BILA</name>